<gene>
    <name evidence="2" type="ORF">PPACK8108_LOCUS18397</name>
</gene>
<sequence>MSLGLESVAVDWRRVESWFDYDCWVSVGIYVDDRYETSDYTEYKATIETHPYNSRGQSKSQIGQQRESSVQDVEDTSLQAMIFNEEDGLINEDDNQIFDTSGLSYRTIDEKLTA</sequence>
<dbReference type="AlphaFoldDB" id="A0AAV0BAZ6"/>
<evidence type="ECO:0000313" key="3">
    <source>
        <dbReference type="Proteomes" id="UP001153365"/>
    </source>
</evidence>
<proteinExistence type="predicted"/>
<dbReference type="EMBL" id="CALTRL010005302">
    <property type="protein sequence ID" value="CAH7684296.1"/>
    <property type="molecule type" value="Genomic_DNA"/>
</dbReference>
<evidence type="ECO:0000256" key="1">
    <source>
        <dbReference type="SAM" id="MobiDB-lite"/>
    </source>
</evidence>
<name>A0AAV0BAZ6_PHAPC</name>
<organism evidence="2 3">
    <name type="scientific">Phakopsora pachyrhizi</name>
    <name type="common">Asian soybean rust disease fungus</name>
    <dbReference type="NCBI Taxonomy" id="170000"/>
    <lineage>
        <taxon>Eukaryota</taxon>
        <taxon>Fungi</taxon>
        <taxon>Dikarya</taxon>
        <taxon>Basidiomycota</taxon>
        <taxon>Pucciniomycotina</taxon>
        <taxon>Pucciniomycetes</taxon>
        <taxon>Pucciniales</taxon>
        <taxon>Phakopsoraceae</taxon>
        <taxon>Phakopsora</taxon>
    </lineage>
</organism>
<evidence type="ECO:0000313" key="2">
    <source>
        <dbReference type="EMBL" id="CAH7684296.1"/>
    </source>
</evidence>
<feature type="region of interest" description="Disordered" evidence="1">
    <location>
        <begin position="51"/>
        <end position="73"/>
    </location>
</feature>
<protein>
    <submittedName>
        <fullName evidence="2">Uncharacterized protein</fullName>
    </submittedName>
</protein>
<comment type="caution">
    <text evidence="2">The sequence shown here is derived from an EMBL/GenBank/DDBJ whole genome shotgun (WGS) entry which is preliminary data.</text>
</comment>
<keyword evidence="3" id="KW-1185">Reference proteome</keyword>
<reference evidence="2" key="1">
    <citation type="submission" date="2022-06" db="EMBL/GenBank/DDBJ databases">
        <authorList>
            <consortium name="SYNGENTA / RWTH Aachen University"/>
        </authorList>
    </citation>
    <scope>NUCLEOTIDE SEQUENCE</scope>
</reference>
<accession>A0AAV0BAZ6</accession>
<dbReference type="Proteomes" id="UP001153365">
    <property type="component" value="Unassembled WGS sequence"/>
</dbReference>